<dbReference type="AlphaFoldDB" id="A0A842J3S0"/>
<dbReference type="Proteomes" id="UP000552683">
    <property type="component" value="Unassembled WGS sequence"/>
</dbReference>
<dbReference type="GO" id="GO:0006313">
    <property type="term" value="P:DNA transposition"/>
    <property type="evidence" value="ECO:0007669"/>
    <property type="project" value="UniProtKB-UniRule"/>
</dbReference>
<reference evidence="7 8" key="1">
    <citation type="submission" date="2020-08" db="EMBL/GenBank/DDBJ databases">
        <title>Complete genome and description of Campylobacter massiliensis Marseille-Q3452 sp. nov.</title>
        <authorList>
            <person name="Antezack A."/>
        </authorList>
    </citation>
    <scope>NUCLEOTIDE SEQUENCE [LARGE SCALE GENOMIC DNA]</scope>
    <source>
        <strain evidence="7 8">Marseille-Q3452</strain>
    </source>
</reference>
<dbReference type="Pfam" id="PF00872">
    <property type="entry name" value="Transposase_mut"/>
    <property type="match status" value="1"/>
</dbReference>
<proteinExistence type="inferred from homology"/>
<dbReference type="GO" id="GO:0004803">
    <property type="term" value="F:transposase activity"/>
    <property type="evidence" value="ECO:0007669"/>
    <property type="project" value="UniProtKB-UniRule"/>
</dbReference>
<evidence type="ECO:0000256" key="1">
    <source>
        <dbReference type="ARBA" id="ARBA00002190"/>
    </source>
</evidence>
<evidence type="ECO:0000256" key="3">
    <source>
        <dbReference type="ARBA" id="ARBA00022578"/>
    </source>
</evidence>
<evidence type="ECO:0000313" key="7">
    <source>
        <dbReference type="EMBL" id="MBC2882456.1"/>
    </source>
</evidence>
<evidence type="ECO:0000256" key="6">
    <source>
        <dbReference type="RuleBase" id="RU365089"/>
    </source>
</evidence>
<keyword evidence="3 6" id="KW-0815">Transposition</keyword>
<keyword evidence="8" id="KW-1185">Reference proteome</keyword>
<organism evidence="7 8">
    <name type="scientific">Campylobacter massiliensis</name>
    <dbReference type="NCBI Taxonomy" id="2762557"/>
    <lineage>
        <taxon>Bacteria</taxon>
        <taxon>Pseudomonadati</taxon>
        <taxon>Campylobacterota</taxon>
        <taxon>Epsilonproteobacteria</taxon>
        <taxon>Campylobacterales</taxon>
        <taxon>Campylobacteraceae</taxon>
        <taxon>Campylobacter</taxon>
    </lineage>
</organism>
<dbReference type="InterPro" id="IPR001207">
    <property type="entry name" value="Transposase_mutator"/>
</dbReference>
<keyword evidence="4 6" id="KW-0238">DNA-binding</keyword>
<sequence>MSLLDRQELAKRLANGENITPQSIVDEFKLILKDVIEEASNAEITEYLGYDKHHTSDNTNYRNGYNTKTLKTNYGEILVDIPRDRDGTFNPKLVKKREVVLNGTDDLVISLYAKGMSVRDIKSHLEQLYGFELSEQTISNMAEKILDKAKEWQNRPLDRIYPFVIIDATILKVRIDGNVKNIATYIMLGVKLDGSKEILGMWISKDCEQSVYWLDIFNEIKNRGVDDILIISTDNLSGISKAINSSFPNTQILLLAATSA</sequence>
<dbReference type="NCBIfam" id="NF033543">
    <property type="entry name" value="transpos_IS256"/>
    <property type="match status" value="1"/>
</dbReference>
<dbReference type="PANTHER" id="PTHR33217">
    <property type="entry name" value="TRANSPOSASE FOR INSERTION SEQUENCE ELEMENT IS1081"/>
    <property type="match status" value="1"/>
</dbReference>
<dbReference type="EMBL" id="JACLZK010000001">
    <property type="protein sequence ID" value="MBC2882456.1"/>
    <property type="molecule type" value="Genomic_DNA"/>
</dbReference>
<name>A0A842J3S0_9BACT</name>
<evidence type="ECO:0000256" key="4">
    <source>
        <dbReference type="ARBA" id="ARBA00023125"/>
    </source>
</evidence>
<keyword evidence="5 6" id="KW-0233">DNA recombination</keyword>
<comment type="caution">
    <text evidence="7">The sequence shown here is derived from an EMBL/GenBank/DDBJ whole genome shotgun (WGS) entry which is preliminary data.</text>
</comment>
<comment type="function">
    <text evidence="1 6">Required for the transposition of the insertion element.</text>
</comment>
<evidence type="ECO:0000256" key="2">
    <source>
        <dbReference type="ARBA" id="ARBA00010961"/>
    </source>
</evidence>
<evidence type="ECO:0000313" key="8">
    <source>
        <dbReference type="Proteomes" id="UP000552683"/>
    </source>
</evidence>
<evidence type="ECO:0000256" key="5">
    <source>
        <dbReference type="ARBA" id="ARBA00023172"/>
    </source>
</evidence>
<protein>
    <recommendedName>
        <fullName evidence="6">Mutator family transposase</fullName>
    </recommendedName>
</protein>
<dbReference type="PANTHER" id="PTHR33217:SF8">
    <property type="entry name" value="MUTATOR FAMILY TRANSPOSASE"/>
    <property type="match status" value="1"/>
</dbReference>
<dbReference type="GO" id="GO:0003677">
    <property type="term" value="F:DNA binding"/>
    <property type="evidence" value="ECO:0007669"/>
    <property type="project" value="UniProtKB-UniRule"/>
</dbReference>
<gene>
    <name evidence="7" type="ORF">H7R39_04115</name>
</gene>
<keyword evidence="6" id="KW-0814">Transposable element</keyword>
<comment type="similarity">
    <text evidence="2 6">Belongs to the transposase mutator family.</text>
</comment>
<accession>A0A842J3S0</accession>